<reference evidence="3" key="1">
    <citation type="submission" date="2022-09" db="EMBL/GenBank/DDBJ databases">
        <title>Novosphingobium sp. Nov., a polycyclic aromatic hydrocarbon-degrading bacterium isolated form mangrove sediments in HongKong.</title>
        <authorList>
            <person name="Hu Z."/>
        </authorList>
    </citation>
    <scope>NUCLEOTIDE SEQUENCE</scope>
    <source>
        <strain evidence="3">HK4-1</strain>
    </source>
</reference>
<dbReference type="InterPro" id="IPR032710">
    <property type="entry name" value="NTF2-like_dom_sf"/>
</dbReference>
<comment type="caution">
    <text evidence="3">The sequence shown here is derived from an EMBL/GenBank/DDBJ whole genome shotgun (WGS) entry which is preliminary data.</text>
</comment>
<dbReference type="Proteomes" id="UP001165583">
    <property type="component" value="Unassembled WGS sequence"/>
</dbReference>
<feature type="signal peptide" evidence="1">
    <location>
        <begin position="1"/>
        <end position="21"/>
    </location>
</feature>
<evidence type="ECO:0000256" key="1">
    <source>
        <dbReference type="SAM" id="SignalP"/>
    </source>
</evidence>
<gene>
    <name evidence="3" type="ORF">NZK81_14570</name>
</gene>
<sequence length="161" mass="17425">MRKVPFALCLAGLTLGGAGLAGCSQKTATETAEPVTKAEAQSVLADFAQAAQSMDLPMIDKWYDDDVIAYDAFGPDVIDGKVSMHVANARFVDMKFDHVEMPDPKIQILGPDLFIASGKVHLTSSAGKEKEADMRYTEVFRKKADGSWVTVHEHIDVPPAT</sequence>
<feature type="chain" id="PRO_5046703254" evidence="1">
    <location>
        <begin position="22"/>
        <end position="161"/>
    </location>
</feature>
<protein>
    <submittedName>
        <fullName evidence="3">DUF4440 domain-containing protein</fullName>
    </submittedName>
</protein>
<dbReference type="SUPFAM" id="SSF54427">
    <property type="entry name" value="NTF2-like"/>
    <property type="match status" value="1"/>
</dbReference>
<name>A0ABT2I7J4_9SPHN</name>
<dbReference type="PROSITE" id="PS51257">
    <property type="entry name" value="PROKAR_LIPOPROTEIN"/>
    <property type="match status" value="1"/>
</dbReference>
<accession>A0ABT2I7J4</accession>
<dbReference type="RefSeq" id="WP_260046871.1">
    <property type="nucleotide sequence ID" value="NZ_JANZXA010000010.1"/>
</dbReference>
<organism evidence="3 4">
    <name type="scientific">Novosphingobium mangrovi</name>
    <name type="common">ex Huang et al. 2023</name>
    <dbReference type="NCBI Taxonomy" id="2976432"/>
    <lineage>
        <taxon>Bacteria</taxon>
        <taxon>Pseudomonadati</taxon>
        <taxon>Pseudomonadota</taxon>
        <taxon>Alphaproteobacteria</taxon>
        <taxon>Sphingomonadales</taxon>
        <taxon>Sphingomonadaceae</taxon>
        <taxon>Novosphingobium</taxon>
    </lineage>
</organism>
<keyword evidence="1" id="KW-0732">Signal</keyword>
<dbReference type="EMBL" id="JANZXA010000010">
    <property type="protein sequence ID" value="MCT2400776.1"/>
    <property type="molecule type" value="Genomic_DNA"/>
</dbReference>
<evidence type="ECO:0000259" key="2">
    <source>
        <dbReference type="Pfam" id="PF14534"/>
    </source>
</evidence>
<evidence type="ECO:0000313" key="4">
    <source>
        <dbReference type="Proteomes" id="UP001165583"/>
    </source>
</evidence>
<keyword evidence="4" id="KW-1185">Reference proteome</keyword>
<dbReference type="Gene3D" id="3.10.450.50">
    <property type="match status" value="1"/>
</dbReference>
<proteinExistence type="predicted"/>
<evidence type="ECO:0000313" key="3">
    <source>
        <dbReference type="EMBL" id="MCT2400776.1"/>
    </source>
</evidence>
<dbReference type="InterPro" id="IPR027843">
    <property type="entry name" value="DUF4440"/>
</dbReference>
<feature type="domain" description="DUF4440" evidence="2">
    <location>
        <begin position="43"/>
        <end position="149"/>
    </location>
</feature>
<dbReference type="Pfam" id="PF14534">
    <property type="entry name" value="DUF4440"/>
    <property type="match status" value="1"/>
</dbReference>